<organism evidence="1">
    <name type="scientific">Anopheles funestus</name>
    <name type="common">African malaria mosquito</name>
    <dbReference type="NCBI Taxonomy" id="62324"/>
    <lineage>
        <taxon>Eukaryota</taxon>
        <taxon>Metazoa</taxon>
        <taxon>Ecdysozoa</taxon>
        <taxon>Arthropoda</taxon>
        <taxon>Hexapoda</taxon>
        <taxon>Insecta</taxon>
        <taxon>Pterygota</taxon>
        <taxon>Neoptera</taxon>
        <taxon>Endopterygota</taxon>
        <taxon>Diptera</taxon>
        <taxon>Nematocera</taxon>
        <taxon>Culicoidea</taxon>
        <taxon>Culicidae</taxon>
        <taxon>Anophelinae</taxon>
        <taxon>Anopheles</taxon>
    </lineage>
</organism>
<evidence type="ECO:0000313" key="1">
    <source>
        <dbReference type="EnsemblMetazoa" id="AFUN002182-PA"/>
    </source>
</evidence>
<dbReference type="VEuPathDB" id="VectorBase:AFUN002182"/>
<protein>
    <submittedName>
        <fullName evidence="1">Uncharacterized protein</fullName>
    </submittedName>
</protein>
<accession>A0A182R7N2</accession>
<sequence length="91" mass="10456">MDVSLENLSSSQKDELMSTIKQKIENDGKMFQKMCRQAWPRLGRIGTEMYRYVYGQVYGLLECGFESINSAPTAGTVQRIMHITTIETPRF</sequence>
<dbReference type="EnsemblMetazoa" id="AFUN002182-RA">
    <property type="protein sequence ID" value="AFUN002182-PA"/>
    <property type="gene ID" value="AFUN002182"/>
</dbReference>
<reference evidence="1" key="1">
    <citation type="submission" date="2020-05" db="UniProtKB">
        <authorList>
            <consortium name="EnsemblMetazoa"/>
        </authorList>
    </citation>
    <scope>IDENTIFICATION</scope>
    <source>
        <strain evidence="1">FUMOZ</strain>
    </source>
</reference>
<dbReference type="AlphaFoldDB" id="A0A182R7N2"/>
<proteinExistence type="predicted"/>
<name>A0A182R7N2_ANOFN</name>